<evidence type="ECO:0000313" key="4">
    <source>
        <dbReference type="Proteomes" id="UP000266841"/>
    </source>
</evidence>
<keyword evidence="1" id="KW-0175">Coiled coil</keyword>
<evidence type="ECO:0000256" key="1">
    <source>
        <dbReference type="SAM" id="Coils"/>
    </source>
</evidence>
<accession>K0R1Y3</accession>
<dbReference type="EMBL" id="AGNL01047696">
    <property type="protein sequence ID" value="EJK46533.1"/>
    <property type="molecule type" value="Genomic_DNA"/>
</dbReference>
<feature type="compositionally biased region" description="Basic and acidic residues" evidence="2">
    <location>
        <begin position="236"/>
        <end position="246"/>
    </location>
</feature>
<dbReference type="AlphaFoldDB" id="K0R1Y3"/>
<name>K0R1Y3_THAOC</name>
<keyword evidence="4" id="KW-1185">Reference proteome</keyword>
<reference evidence="3 4" key="1">
    <citation type="journal article" date="2012" name="Genome Biol.">
        <title>Genome and low-iron response of an oceanic diatom adapted to chronic iron limitation.</title>
        <authorList>
            <person name="Lommer M."/>
            <person name="Specht M."/>
            <person name="Roy A.S."/>
            <person name="Kraemer L."/>
            <person name="Andreson R."/>
            <person name="Gutowska M.A."/>
            <person name="Wolf J."/>
            <person name="Bergner S.V."/>
            <person name="Schilhabel M.B."/>
            <person name="Klostermeier U.C."/>
            <person name="Beiko R.G."/>
            <person name="Rosenstiel P."/>
            <person name="Hippler M."/>
            <person name="Laroche J."/>
        </authorList>
    </citation>
    <scope>NUCLEOTIDE SEQUENCE [LARGE SCALE GENOMIC DNA]</scope>
    <source>
        <strain evidence="3 4">CCMP1005</strain>
    </source>
</reference>
<feature type="coiled-coil region" evidence="1">
    <location>
        <begin position="175"/>
        <end position="205"/>
    </location>
</feature>
<feature type="region of interest" description="Disordered" evidence="2">
    <location>
        <begin position="222"/>
        <end position="264"/>
    </location>
</feature>
<gene>
    <name evidence="3" type="ORF">THAOC_34795</name>
</gene>
<sequence length="264" mass="30602">MLDDDVDVELLDKLKSELRQTNVVTQIEANKTRSLVTKLHNEISLREEHRQTRREAFERDARSILAGIASGINQGEETLVLSSEVLRGQIEKGNSDMYQLLEKQQLQEKRNRAEREAFEKESKLAQTDIANSVKKMQRALVQLASNQKTHPRPIEISVDSFNSQSELSMGDDETLRFQREALEAKEAEIRELREINRRLKFDEKDANAKYRAVTRPVRDLSNLRSAEQPLSKLTKKSADNHADRIRKSTRIRKQRENSTPFKYC</sequence>
<comment type="caution">
    <text evidence="3">The sequence shown here is derived from an EMBL/GenBank/DDBJ whole genome shotgun (WGS) entry which is preliminary data.</text>
</comment>
<proteinExistence type="predicted"/>
<organism evidence="3 4">
    <name type="scientific">Thalassiosira oceanica</name>
    <name type="common">Marine diatom</name>
    <dbReference type="NCBI Taxonomy" id="159749"/>
    <lineage>
        <taxon>Eukaryota</taxon>
        <taxon>Sar</taxon>
        <taxon>Stramenopiles</taxon>
        <taxon>Ochrophyta</taxon>
        <taxon>Bacillariophyta</taxon>
        <taxon>Coscinodiscophyceae</taxon>
        <taxon>Thalassiosirophycidae</taxon>
        <taxon>Thalassiosirales</taxon>
        <taxon>Thalassiosiraceae</taxon>
        <taxon>Thalassiosira</taxon>
    </lineage>
</organism>
<dbReference type="Proteomes" id="UP000266841">
    <property type="component" value="Unassembled WGS sequence"/>
</dbReference>
<evidence type="ECO:0000313" key="3">
    <source>
        <dbReference type="EMBL" id="EJK46533.1"/>
    </source>
</evidence>
<protein>
    <submittedName>
        <fullName evidence="3">Uncharacterized protein</fullName>
    </submittedName>
</protein>
<evidence type="ECO:0000256" key="2">
    <source>
        <dbReference type="SAM" id="MobiDB-lite"/>
    </source>
</evidence>